<protein>
    <submittedName>
        <fullName evidence="1">Uncharacterized protein</fullName>
    </submittedName>
</protein>
<dbReference type="EMBL" id="BAAAZA010000061">
    <property type="protein sequence ID" value="GAA3905788.1"/>
    <property type="molecule type" value="Genomic_DNA"/>
</dbReference>
<evidence type="ECO:0000313" key="1">
    <source>
        <dbReference type="EMBL" id="GAA3905788.1"/>
    </source>
</evidence>
<evidence type="ECO:0000313" key="2">
    <source>
        <dbReference type="Proteomes" id="UP001501563"/>
    </source>
</evidence>
<dbReference type="Proteomes" id="UP001501563">
    <property type="component" value="Unassembled WGS sequence"/>
</dbReference>
<comment type="caution">
    <text evidence="1">The sequence shown here is derived from an EMBL/GenBank/DDBJ whole genome shotgun (WGS) entry which is preliminary data.</text>
</comment>
<gene>
    <name evidence="1" type="ORF">GCM10022207_88950</name>
</gene>
<organism evidence="1 2">
    <name type="scientific">Streptomyces lannensis</name>
    <dbReference type="NCBI Taxonomy" id="766498"/>
    <lineage>
        <taxon>Bacteria</taxon>
        <taxon>Bacillati</taxon>
        <taxon>Actinomycetota</taxon>
        <taxon>Actinomycetes</taxon>
        <taxon>Kitasatosporales</taxon>
        <taxon>Streptomycetaceae</taxon>
        <taxon>Streptomyces</taxon>
    </lineage>
</organism>
<sequence>MVRHDQLPPEPHEEAAFLRVTVVCEAIMNDPLDAPPLLAITKAGVEVSQCHVRTLATAFVHDPGAGLKTA</sequence>
<keyword evidence="2" id="KW-1185">Reference proteome</keyword>
<proteinExistence type="predicted"/>
<reference evidence="2" key="1">
    <citation type="journal article" date="2019" name="Int. J. Syst. Evol. Microbiol.">
        <title>The Global Catalogue of Microorganisms (GCM) 10K type strain sequencing project: providing services to taxonomists for standard genome sequencing and annotation.</title>
        <authorList>
            <consortium name="The Broad Institute Genomics Platform"/>
            <consortium name="The Broad Institute Genome Sequencing Center for Infectious Disease"/>
            <person name="Wu L."/>
            <person name="Ma J."/>
        </authorList>
    </citation>
    <scope>NUCLEOTIDE SEQUENCE [LARGE SCALE GENOMIC DNA]</scope>
    <source>
        <strain evidence="2">JCM 16578</strain>
    </source>
</reference>
<name>A0ABP7LRW5_9ACTN</name>
<accession>A0ABP7LRW5</accession>